<organism evidence="2 3">
    <name type="scientific">Amborella trichopoda</name>
    <dbReference type="NCBI Taxonomy" id="13333"/>
    <lineage>
        <taxon>Eukaryota</taxon>
        <taxon>Viridiplantae</taxon>
        <taxon>Streptophyta</taxon>
        <taxon>Embryophyta</taxon>
        <taxon>Tracheophyta</taxon>
        <taxon>Spermatophyta</taxon>
        <taxon>Magnoliopsida</taxon>
        <taxon>Amborellales</taxon>
        <taxon>Amborellaceae</taxon>
        <taxon>Amborella</taxon>
    </lineage>
</organism>
<evidence type="ECO:0000313" key="2">
    <source>
        <dbReference type="EMBL" id="ERN05184.1"/>
    </source>
</evidence>
<dbReference type="AlphaFoldDB" id="W1PBY0"/>
<dbReference type="HOGENOM" id="CLU_2416239_0_0_1"/>
<proteinExistence type="predicted"/>
<dbReference type="Proteomes" id="UP000017836">
    <property type="component" value="Unassembled WGS sequence"/>
</dbReference>
<protein>
    <submittedName>
        <fullName evidence="2">Uncharacterized protein</fullName>
    </submittedName>
</protein>
<accession>W1PBY0</accession>
<name>W1PBY0_AMBTC</name>
<gene>
    <name evidence="2" type="ORF">AMTR_s00053p00227070</name>
</gene>
<feature type="compositionally biased region" description="Basic and acidic residues" evidence="1">
    <location>
        <begin position="66"/>
        <end position="79"/>
    </location>
</feature>
<evidence type="ECO:0000256" key="1">
    <source>
        <dbReference type="SAM" id="MobiDB-lite"/>
    </source>
</evidence>
<reference evidence="3" key="1">
    <citation type="journal article" date="2013" name="Science">
        <title>The Amborella genome and the evolution of flowering plants.</title>
        <authorList>
            <consortium name="Amborella Genome Project"/>
        </authorList>
    </citation>
    <scope>NUCLEOTIDE SEQUENCE [LARGE SCALE GENOMIC DNA]</scope>
</reference>
<sequence length="92" mass="10435">MKRAKAPSNVAEKNPGDCVKKVFLAKIFLVDYRRSSGEREALRRRREKSAVSQEIFQLLHREFRQRKPDGCAQSKDHRGVSKQPGNPAAKGS</sequence>
<dbReference type="EMBL" id="KI394012">
    <property type="protein sequence ID" value="ERN05184.1"/>
    <property type="molecule type" value="Genomic_DNA"/>
</dbReference>
<evidence type="ECO:0000313" key="3">
    <source>
        <dbReference type="Proteomes" id="UP000017836"/>
    </source>
</evidence>
<dbReference type="Gramene" id="ERN05184">
    <property type="protein sequence ID" value="ERN05184"/>
    <property type="gene ID" value="AMTR_s00053p00227070"/>
</dbReference>
<feature type="region of interest" description="Disordered" evidence="1">
    <location>
        <begin position="66"/>
        <end position="92"/>
    </location>
</feature>
<keyword evidence="3" id="KW-1185">Reference proteome</keyword>